<keyword evidence="3 8" id="KW-0028">Amino-acid biosynthesis</keyword>
<dbReference type="Pfam" id="PF01488">
    <property type="entry name" value="Shikimate_DH"/>
    <property type="match status" value="1"/>
</dbReference>
<protein>
    <recommendedName>
        <fullName evidence="2 8">Shikimate dehydrogenase (NADP(+))</fullName>
        <shortName evidence="8">SDH</shortName>
        <ecNumber evidence="2 8">1.1.1.25</ecNumber>
    </recommendedName>
</protein>
<gene>
    <name evidence="8 12" type="primary">aroE</name>
    <name evidence="12" type="ORF">QQ008_12625</name>
</gene>
<feature type="domain" description="Quinate/shikimate 5-dehydrogenase/glutamyl-tRNA reductase" evidence="9">
    <location>
        <begin position="123"/>
        <end position="198"/>
    </location>
</feature>
<sequence length="283" mass="30465">MSNYKSELVGVLGFPVAENPTIVMQEAAFKDLGLNWRYLTVEVRPEQLAQAIRGVRAFNMQGINLTIPHKIAVMEHLDDIAPDAALIGAVNTVRREGDKLIGENTDGKGFIESLKEASVDPVGKTAVILGAGGAARAIAVEMALAGAKNLIVVNRSQERGMELVDLMNSKTNAKAEFISWNGAYRIPGETDILVNATSIGLYPDTTSLPDIDYEGLSASTLVCDVIPNPPETIFLKEARKRGCKTLNGLGMLVYQGTIGFKMWTGTEASPDVMKEALARAFNV</sequence>
<dbReference type="HAMAP" id="MF_00222">
    <property type="entry name" value="Shikimate_DH_AroE"/>
    <property type="match status" value="1"/>
</dbReference>
<comment type="function">
    <text evidence="8">Involved in the biosynthesis of the chorismate, which leads to the biosynthesis of aromatic amino acids. Catalyzes the reversible NADPH linked reduction of 3-dehydroshikimate (DHSA) to yield shikimate (SA).</text>
</comment>
<evidence type="ECO:0000256" key="3">
    <source>
        <dbReference type="ARBA" id="ARBA00022605"/>
    </source>
</evidence>
<feature type="binding site" evidence="8">
    <location>
        <begin position="130"/>
        <end position="134"/>
    </location>
    <ligand>
        <name>NADP(+)</name>
        <dbReference type="ChEBI" id="CHEBI:58349"/>
    </ligand>
</feature>
<feature type="binding site" evidence="8">
    <location>
        <position position="255"/>
    </location>
    <ligand>
        <name>shikimate</name>
        <dbReference type="ChEBI" id="CHEBI:36208"/>
    </ligand>
</feature>
<evidence type="ECO:0000259" key="11">
    <source>
        <dbReference type="Pfam" id="PF18317"/>
    </source>
</evidence>
<dbReference type="NCBIfam" id="TIGR00507">
    <property type="entry name" value="aroE"/>
    <property type="match status" value="1"/>
</dbReference>
<comment type="catalytic activity">
    <reaction evidence="7 8">
        <text>shikimate + NADP(+) = 3-dehydroshikimate + NADPH + H(+)</text>
        <dbReference type="Rhea" id="RHEA:17737"/>
        <dbReference type="ChEBI" id="CHEBI:15378"/>
        <dbReference type="ChEBI" id="CHEBI:16630"/>
        <dbReference type="ChEBI" id="CHEBI:36208"/>
        <dbReference type="ChEBI" id="CHEBI:57783"/>
        <dbReference type="ChEBI" id="CHEBI:58349"/>
        <dbReference type="EC" id="1.1.1.25"/>
    </reaction>
</comment>
<dbReference type="InterPro" id="IPR011342">
    <property type="entry name" value="Shikimate_DH"/>
</dbReference>
<dbReference type="PANTHER" id="PTHR21089:SF1">
    <property type="entry name" value="BIFUNCTIONAL 3-DEHYDROQUINATE DEHYDRATASE_SHIKIMATE DEHYDROGENASE, CHLOROPLASTIC"/>
    <property type="match status" value="1"/>
</dbReference>
<dbReference type="SUPFAM" id="SSF51735">
    <property type="entry name" value="NAD(P)-binding Rossmann-fold domains"/>
    <property type="match status" value="1"/>
</dbReference>
<keyword evidence="5 8" id="KW-0560">Oxidoreductase</keyword>
<keyword evidence="4 8" id="KW-0521">NADP</keyword>
<evidence type="ECO:0000259" key="9">
    <source>
        <dbReference type="Pfam" id="PF01488"/>
    </source>
</evidence>
<reference evidence="12" key="1">
    <citation type="submission" date="2023-06" db="EMBL/GenBank/DDBJ databases">
        <title>Genomic of Parafulvivirga corallium.</title>
        <authorList>
            <person name="Wang G."/>
        </authorList>
    </citation>
    <scope>NUCLEOTIDE SEQUENCE</scope>
    <source>
        <strain evidence="12">BMA10</strain>
    </source>
</reference>
<dbReference type="EMBL" id="JAUJEA010000004">
    <property type="protein sequence ID" value="MDN5202221.1"/>
    <property type="molecule type" value="Genomic_DNA"/>
</dbReference>
<evidence type="ECO:0000256" key="8">
    <source>
        <dbReference type="HAMAP-Rule" id="MF_00222"/>
    </source>
</evidence>
<dbReference type="InterPro" id="IPR022893">
    <property type="entry name" value="Shikimate_DH_fam"/>
</dbReference>
<dbReference type="CDD" id="cd01065">
    <property type="entry name" value="NAD_bind_Shikimate_DH"/>
    <property type="match status" value="1"/>
</dbReference>
<proteinExistence type="inferred from homology"/>
<dbReference type="GO" id="GO:0004764">
    <property type="term" value="F:shikimate 3-dehydrogenase (NADP+) activity"/>
    <property type="evidence" value="ECO:0007669"/>
    <property type="project" value="UniProtKB-EC"/>
</dbReference>
<comment type="similarity">
    <text evidence="8">Belongs to the shikimate dehydrogenase family.</text>
</comment>
<dbReference type="InterPro" id="IPR013708">
    <property type="entry name" value="Shikimate_DH-bd_N"/>
</dbReference>
<feature type="binding site" evidence="8">
    <location>
        <position position="106"/>
    </location>
    <ligand>
        <name>shikimate</name>
        <dbReference type="ChEBI" id="CHEBI:36208"/>
    </ligand>
</feature>
<feature type="binding site" evidence="8">
    <location>
        <position position="66"/>
    </location>
    <ligand>
        <name>shikimate</name>
        <dbReference type="ChEBI" id="CHEBI:36208"/>
    </ligand>
</feature>
<dbReference type="SUPFAM" id="SSF53223">
    <property type="entry name" value="Aminoacid dehydrogenase-like, N-terminal domain"/>
    <property type="match status" value="1"/>
</dbReference>
<dbReference type="InterPro" id="IPR006151">
    <property type="entry name" value="Shikm_DH/Glu-tRNA_Rdtase"/>
</dbReference>
<comment type="caution">
    <text evidence="12">The sequence shown here is derived from an EMBL/GenBank/DDBJ whole genome shotgun (WGS) entry which is preliminary data.</text>
</comment>
<dbReference type="InterPro" id="IPR036291">
    <property type="entry name" value="NAD(P)-bd_dom_sf"/>
</dbReference>
<evidence type="ECO:0000313" key="12">
    <source>
        <dbReference type="EMBL" id="MDN5202221.1"/>
    </source>
</evidence>
<evidence type="ECO:0000256" key="7">
    <source>
        <dbReference type="ARBA" id="ARBA00049442"/>
    </source>
</evidence>
<comment type="caution">
    <text evidence="8">Lacks conserved residue(s) required for the propagation of feature annotation.</text>
</comment>
<feature type="binding site" evidence="8">
    <location>
        <position position="248"/>
    </location>
    <ligand>
        <name>NADP(+)</name>
        <dbReference type="ChEBI" id="CHEBI:58349"/>
    </ligand>
</feature>
<comment type="subunit">
    <text evidence="8">Homodimer.</text>
</comment>
<name>A0ABT8KNC6_9BACT</name>
<evidence type="ECO:0000256" key="6">
    <source>
        <dbReference type="ARBA" id="ARBA00023141"/>
    </source>
</evidence>
<comment type="pathway">
    <text evidence="1 8">Metabolic intermediate biosynthesis; chorismate biosynthesis; chorismate from D-erythrose 4-phosphate and phosphoenolpyruvate: step 4/7.</text>
</comment>
<dbReference type="Proteomes" id="UP001172082">
    <property type="component" value="Unassembled WGS sequence"/>
</dbReference>
<dbReference type="InterPro" id="IPR046346">
    <property type="entry name" value="Aminoacid_DH-like_N_sf"/>
</dbReference>
<evidence type="ECO:0000259" key="10">
    <source>
        <dbReference type="Pfam" id="PF08501"/>
    </source>
</evidence>
<feature type="active site" description="Proton acceptor" evidence="8">
    <location>
        <position position="70"/>
    </location>
</feature>
<dbReference type="Pfam" id="PF08501">
    <property type="entry name" value="Shikimate_dh_N"/>
    <property type="match status" value="1"/>
</dbReference>
<evidence type="ECO:0000256" key="4">
    <source>
        <dbReference type="ARBA" id="ARBA00022857"/>
    </source>
</evidence>
<feature type="domain" description="Shikimate dehydrogenase substrate binding N-terminal" evidence="10">
    <location>
        <begin position="11"/>
        <end position="93"/>
    </location>
</feature>
<dbReference type="EC" id="1.1.1.25" evidence="2 8"/>
<dbReference type="Pfam" id="PF18317">
    <property type="entry name" value="SDH_C"/>
    <property type="match status" value="1"/>
</dbReference>
<accession>A0ABT8KNC6</accession>
<feature type="domain" description="SDH C-terminal" evidence="11">
    <location>
        <begin position="248"/>
        <end position="277"/>
    </location>
</feature>
<feature type="binding site" evidence="8">
    <location>
        <position position="225"/>
    </location>
    <ligand>
        <name>NADP(+)</name>
        <dbReference type="ChEBI" id="CHEBI:58349"/>
    </ligand>
</feature>
<dbReference type="Gene3D" id="3.40.50.10860">
    <property type="entry name" value="Leucine Dehydrogenase, chain A, domain 1"/>
    <property type="match status" value="1"/>
</dbReference>
<dbReference type="InterPro" id="IPR041121">
    <property type="entry name" value="SDH_C"/>
</dbReference>
<evidence type="ECO:0000256" key="2">
    <source>
        <dbReference type="ARBA" id="ARBA00012962"/>
    </source>
</evidence>
<organism evidence="12 13">
    <name type="scientific">Splendidivirga corallicola</name>
    <dbReference type="NCBI Taxonomy" id="3051826"/>
    <lineage>
        <taxon>Bacteria</taxon>
        <taxon>Pseudomonadati</taxon>
        <taxon>Bacteroidota</taxon>
        <taxon>Cytophagia</taxon>
        <taxon>Cytophagales</taxon>
        <taxon>Splendidivirgaceae</taxon>
        <taxon>Splendidivirga</taxon>
    </lineage>
</organism>
<evidence type="ECO:0000313" key="13">
    <source>
        <dbReference type="Proteomes" id="UP001172082"/>
    </source>
</evidence>
<evidence type="ECO:0000256" key="5">
    <source>
        <dbReference type="ARBA" id="ARBA00023002"/>
    </source>
</evidence>
<evidence type="ECO:0000256" key="1">
    <source>
        <dbReference type="ARBA" id="ARBA00004871"/>
    </source>
</evidence>
<dbReference type="PANTHER" id="PTHR21089">
    <property type="entry name" value="SHIKIMATE DEHYDROGENASE"/>
    <property type="match status" value="1"/>
</dbReference>
<dbReference type="Gene3D" id="3.40.50.720">
    <property type="entry name" value="NAD(P)-binding Rossmann-like Domain"/>
    <property type="match status" value="1"/>
</dbReference>
<dbReference type="RefSeq" id="WP_346752247.1">
    <property type="nucleotide sequence ID" value="NZ_JAUJEA010000004.1"/>
</dbReference>
<keyword evidence="6 8" id="KW-0057">Aromatic amino acid biosynthesis</keyword>
<keyword evidence="13" id="KW-1185">Reference proteome</keyword>
<feature type="binding site" evidence="8">
    <location>
        <position position="91"/>
    </location>
    <ligand>
        <name>shikimate</name>
        <dbReference type="ChEBI" id="CHEBI:36208"/>
    </ligand>
</feature>